<evidence type="ECO:0000313" key="7">
    <source>
        <dbReference type="EMBL" id="KAB8247217.1"/>
    </source>
</evidence>
<dbReference type="Proteomes" id="UP000325434">
    <property type="component" value="Unassembled WGS sequence"/>
</dbReference>
<proteinExistence type="predicted"/>
<evidence type="ECO:0000256" key="6">
    <source>
        <dbReference type="SAM" id="MobiDB-lite"/>
    </source>
</evidence>
<dbReference type="Pfam" id="PF11951">
    <property type="entry name" value="Fungal_trans_2"/>
    <property type="match status" value="1"/>
</dbReference>
<evidence type="ECO:0000256" key="5">
    <source>
        <dbReference type="ARBA" id="ARBA00023242"/>
    </source>
</evidence>
<dbReference type="Gene3D" id="4.10.240.10">
    <property type="entry name" value="Zn(2)-C6 fungal-type DNA-binding domain"/>
    <property type="match status" value="1"/>
</dbReference>
<feature type="compositionally biased region" description="Low complexity" evidence="6">
    <location>
        <begin position="158"/>
        <end position="175"/>
    </location>
</feature>
<dbReference type="PANTHER" id="PTHR37534">
    <property type="entry name" value="TRANSCRIPTIONAL ACTIVATOR PROTEIN UGA3"/>
    <property type="match status" value="1"/>
</dbReference>
<dbReference type="InterPro" id="IPR036864">
    <property type="entry name" value="Zn2-C6_fun-type_DNA-bd_sf"/>
</dbReference>
<dbReference type="AlphaFoldDB" id="A0A5N6GZC1"/>
<reference evidence="7" key="1">
    <citation type="submission" date="2019-04" db="EMBL/GenBank/DDBJ databases">
        <title>Friends and foes A comparative genomics study of 23 Aspergillus species from section Flavi.</title>
        <authorList>
            <consortium name="DOE Joint Genome Institute"/>
            <person name="Kjaerbolling I."/>
            <person name="Vesth T."/>
            <person name="Frisvad J.C."/>
            <person name="Nybo J.L."/>
            <person name="Theobald S."/>
            <person name="Kildgaard S."/>
            <person name="Isbrandt T."/>
            <person name="Kuo A."/>
            <person name="Sato A."/>
            <person name="Lyhne E.K."/>
            <person name="Kogle M.E."/>
            <person name="Wiebenga A."/>
            <person name="Kun R.S."/>
            <person name="Lubbers R.J."/>
            <person name="Makela M.R."/>
            <person name="Barry K."/>
            <person name="Chovatia M."/>
            <person name="Clum A."/>
            <person name="Daum C."/>
            <person name="Haridas S."/>
            <person name="He G."/>
            <person name="LaButti K."/>
            <person name="Lipzen A."/>
            <person name="Mondo S."/>
            <person name="Riley R."/>
            <person name="Salamov A."/>
            <person name="Simmons B.A."/>
            <person name="Magnuson J.K."/>
            <person name="Henrissat B."/>
            <person name="Mortensen U.H."/>
            <person name="Larsen T.O."/>
            <person name="Devries R.P."/>
            <person name="Grigoriev I.V."/>
            <person name="Machida M."/>
            <person name="Baker S.E."/>
            <person name="Andersen M.R."/>
        </authorList>
    </citation>
    <scope>NUCLEOTIDE SEQUENCE [LARGE SCALE GENOMIC DNA]</scope>
    <source>
        <strain evidence="7">CBS 121.62</strain>
    </source>
</reference>
<dbReference type="EMBL" id="ML734591">
    <property type="protein sequence ID" value="KAB8247217.1"/>
    <property type="molecule type" value="Genomic_DNA"/>
</dbReference>
<dbReference type="PANTHER" id="PTHR37534:SF25">
    <property type="entry name" value="ZN(II)2CYS6 TRANSCRIPTION FACTOR (EUROFUNG)"/>
    <property type="match status" value="1"/>
</dbReference>
<gene>
    <name evidence="7" type="ORF">BDV35DRAFT_200856</name>
</gene>
<dbReference type="GO" id="GO:0000981">
    <property type="term" value="F:DNA-binding transcription factor activity, RNA polymerase II-specific"/>
    <property type="evidence" value="ECO:0007669"/>
    <property type="project" value="InterPro"/>
</dbReference>
<dbReference type="VEuPathDB" id="FungiDB:F9C07_1199562"/>
<keyword evidence="3" id="KW-0238">DNA-binding</keyword>
<keyword evidence="5" id="KW-0539">Nucleus</keyword>
<sequence>MRGYVDVGKSISWNSLPGNSLRSSSLICTVMTPVREKRSRLVSGCRRCRARHLKCDTHSPVCYHCKQAGIGCDRSFNVRFREGLDLNNDHDIVFPERGIWPHPIGPLQFHDETIAIKELYCVDTSDTSFHPNGTLDSLYDSSFAASVGLYPSPDQLVSVSGSGSGPRSSTSPSIPHLYTSQTPGIHLYHGSERGPSLPSSPNRNLHENRSTDAQNASFSEREAALIRNYADNMALWADITDSQRHFEIEVPLRALEEPVLRYAIFAFSSRHIDRQRQKDISEALQYHNHCLQLLIPVLSGPRDRITDTVLAAVAILRQHEEMDCEDNQFHLTGTTRILNTVSSFGSSGGLGEAAAWLCLREDIYISLISQRPLRTELHRFSNSDVFHREDDFAWASRMVFLLAKVLKYAFNYDRTVNPSRLEDIGKEIENWNARKPSTFQPIQYVPRSNEVHRRFPGVWMLLPVHVVGVQYYHIAQIILAFSNRPSPSLAYESFKQARNIEKIVRGHLLTVLGLAKSNPRAENTLFTARHSLVSWGWILRHRQDQEAAENLLRDVETRTGWDVSQSIQSLREQWCDGSDDN</sequence>
<dbReference type="InterPro" id="IPR021858">
    <property type="entry name" value="Fun_TF"/>
</dbReference>
<dbReference type="PROSITE" id="PS50048">
    <property type="entry name" value="ZN2_CY6_FUNGAL_2"/>
    <property type="match status" value="1"/>
</dbReference>
<evidence type="ECO:0000256" key="1">
    <source>
        <dbReference type="ARBA" id="ARBA00004123"/>
    </source>
</evidence>
<keyword evidence="2" id="KW-0805">Transcription regulation</keyword>
<organism evidence="7">
    <name type="scientific">Aspergillus flavus</name>
    <dbReference type="NCBI Taxonomy" id="5059"/>
    <lineage>
        <taxon>Eukaryota</taxon>
        <taxon>Fungi</taxon>
        <taxon>Dikarya</taxon>
        <taxon>Ascomycota</taxon>
        <taxon>Pezizomycotina</taxon>
        <taxon>Eurotiomycetes</taxon>
        <taxon>Eurotiomycetidae</taxon>
        <taxon>Eurotiales</taxon>
        <taxon>Aspergillaceae</taxon>
        <taxon>Aspergillus</taxon>
        <taxon>Aspergillus subgen. Circumdati</taxon>
    </lineage>
</organism>
<dbReference type="GO" id="GO:0008270">
    <property type="term" value="F:zinc ion binding"/>
    <property type="evidence" value="ECO:0007669"/>
    <property type="project" value="InterPro"/>
</dbReference>
<name>A0A5N6GZC1_ASPFL</name>
<evidence type="ECO:0000256" key="4">
    <source>
        <dbReference type="ARBA" id="ARBA00023163"/>
    </source>
</evidence>
<dbReference type="PROSITE" id="PS00463">
    <property type="entry name" value="ZN2_CY6_FUNGAL_1"/>
    <property type="match status" value="1"/>
</dbReference>
<dbReference type="GO" id="GO:0005634">
    <property type="term" value="C:nucleus"/>
    <property type="evidence" value="ECO:0007669"/>
    <property type="project" value="UniProtKB-SubCell"/>
</dbReference>
<feature type="region of interest" description="Disordered" evidence="6">
    <location>
        <begin position="188"/>
        <end position="217"/>
    </location>
</feature>
<accession>A0A5N6GZC1</accession>
<dbReference type="GO" id="GO:0000976">
    <property type="term" value="F:transcription cis-regulatory region binding"/>
    <property type="evidence" value="ECO:0007669"/>
    <property type="project" value="TreeGrafter"/>
</dbReference>
<dbReference type="SMART" id="SM00066">
    <property type="entry name" value="GAL4"/>
    <property type="match status" value="1"/>
</dbReference>
<dbReference type="GO" id="GO:0045944">
    <property type="term" value="P:positive regulation of transcription by RNA polymerase II"/>
    <property type="evidence" value="ECO:0007669"/>
    <property type="project" value="TreeGrafter"/>
</dbReference>
<evidence type="ECO:0000256" key="3">
    <source>
        <dbReference type="ARBA" id="ARBA00023125"/>
    </source>
</evidence>
<feature type="region of interest" description="Disordered" evidence="6">
    <location>
        <begin position="156"/>
        <end position="176"/>
    </location>
</feature>
<comment type="subcellular location">
    <subcellularLocation>
        <location evidence="1">Nucleus</location>
    </subcellularLocation>
</comment>
<dbReference type="SUPFAM" id="SSF57701">
    <property type="entry name" value="Zn2/Cys6 DNA-binding domain"/>
    <property type="match status" value="1"/>
</dbReference>
<keyword evidence="4" id="KW-0804">Transcription</keyword>
<dbReference type="CDD" id="cd00067">
    <property type="entry name" value="GAL4"/>
    <property type="match status" value="1"/>
</dbReference>
<dbReference type="VEuPathDB" id="FungiDB:AFLA_012758"/>
<evidence type="ECO:0000256" key="2">
    <source>
        <dbReference type="ARBA" id="ARBA00023015"/>
    </source>
</evidence>
<protein>
    <submittedName>
        <fullName evidence="7">Uncharacterized protein</fullName>
    </submittedName>
</protein>
<dbReference type="InterPro" id="IPR001138">
    <property type="entry name" value="Zn2Cys6_DnaBD"/>
</dbReference>
<dbReference type="Pfam" id="PF00172">
    <property type="entry name" value="Zn_clus"/>
    <property type="match status" value="1"/>
</dbReference>